<dbReference type="AlphaFoldDB" id="A0A2J6PU77"/>
<evidence type="ECO:0000313" key="1">
    <source>
        <dbReference type="EMBL" id="PMD17588.1"/>
    </source>
</evidence>
<gene>
    <name evidence="1" type="ORF">NA56DRAFT_648658</name>
</gene>
<organism evidence="1 2">
    <name type="scientific">Hyaloscypha hepaticicola</name>
    <dbReference type="NCBI Taxonomy" id="2082293"/>
    <lineage>
        <taxon>Eukaryota</taxon>
        <taxon>Fungi</taxon>
        <taxon>Dikarya</taxon>
        <taxon>Ascomycota</taxon>
        <taxon>Pezizomycotina</taxon>
        <taxon>Leotiomycetes</taxon>
        <taxon>Helotiales</taxon>
        <taxon>Hyaloscyphaceae</taxon>
        <taxon>Hyaloscypha</taxon>
    </lineage>
</organism>
<evidence type="ECO:0000313" key="2">
    <source>
        <dbReference type="Proteomes" id="UP000235672"/>
    </source>
</evidence>
<reference evidence="1 2" key="1">
    <citation type="submission" date="2016-05" db="EMBL/GenBank/DDBJ databases">
        <title>A degradative enzymes factory behind the ericoid mycorrhizal symbiosis.</title>
        <authorList>
            <consortium name="DOE Joint Genome Institute"/>
            <person name="Martino E."/>
            <person name="Morin E."/>
            <person name="Grelet G."/>
            <person name="Kuo A."/>
            <person name="Kohler A."/>
            <person name="Daghino S."/>
            <person name="Barry K."/>
            <person name="Choi C."/>
            <person name="Cichocki N."/>
            <person name="Clum A."/>
            <person name="Copeland A."/>
            <person name="Hainaut M."/>
            <person name="Haridas S."/>
            <person name="Labutti K."/>
            <person name="Lindquist E."/>
            <person name="Lipzen A."/>
            <person name="Khouja H.-R."/>
            <person name="Murat C."/>
            <person name="Ohm R."/>
            <person name="Olson A."/>
            <person name="Spatafora J."/>
            <person name="Veneault-Fourrey C."/>
            <person name="Henrissat B."/>
            <person name="Grigoriev I."/>
            <person name="Martin F."/>
            <person name="Perotto S."/>
        </authorList>
    </citation>
    <scope>NUCLEOTIDE SEQUENCE [LARGE SCALE GENOMIC DNA]</scope>
    <source>
        <strain evidence="1 2">UAMH 7357</strain>
    </source>
</reference>
<dbReference type="OrthoDB" id="3562147at2759"/>
<keyword evidence="2" id="KW-1185">Reference proteome</keyword>
<protein>
    <submittedName>
        <fullName evidence="1">Uncharacterized protein</fullName>
    </submittedName>
</protein>
<proteinExistence type="predicted"/>
<name>A0A2J6PU77_9HELO</name>
<dbReference type="EMBL" id="KZ613499">
    <property type="protein sequence ID" value="PMD17588.1"/>
    <property type="molecule type" value="Genomic_DNA"/>
</dbReference>
<accession>A0A2J6PU77</accession>
<dbReference type="Proteomes" id="UP000235672">
    <property type="component" value="Unassembled WGS sequence"/>
</dbReference>
<sequence length="127" mass="14548">MSFSPGFCRITHFKSFSVNVKNADAHSTFSTSTLFPSRLLDVDFNNKFNRLSSSHFKKTLESLMPDILSRPTDEGIVGFYEFEDVLVMEVAGKAVDGVRAMYPRMPKLNQQLVVELHDTLRRDQSRR</sequence>